<feature type="region of interest" description="Disordered" evidence="1">
    <location>
        <begin position="155"/>
        <end position="181"/>
    </location>
</feature>
<proteinExistence type="predicted"/>
<evidence type="ECO:0000313" key="3">
    <source>
        <dbReference type="Proteomes" id="UP000703269"/>
    </source>
</evidence>
<name>A0A9P3LCU2_9APHY</name>
<gene>
    <name evidence="2" type="ORF">PsYK624_069950</name>
</gene>
<dbReference type="OrthoDB" id="26525at2759"/>
<dbReference type="Proteomes" id="UP000703269">
    <property type="component" value="Unassembled WGS sequence"/>
</dbReference>
<organism evidence="2 3">
    <name type="scientific">Phanerochaete sordida</name>
    <dbReference type="NCBI Taxonomy" id="48140"/>
    <lineage>
        <taxon>Eukaryota</taxon>
        <taxon>Fungi</taxon>
        <taxon>Dikarya</taxon>
        <taxon>Basidiomycota</taxon>
        <taxon>Agaricomycotina</taxon>
        <taxon>Agaricomycetes</taxon>
        <taxon>Polyporales</taxon>
        <taxon>Phanerochaetaceae</taxon>
        <taxon>Phanerochaete</taxon>
    </lineage>
</organism>
<evidence type="ECO:0000313" key="2">
    <source>
        <dbReference type="EMBL" id="GJE90851.1"/>
    </source>
</evidence>
<feature type="compositionally biased region" description="Polar residues" evidence="1">
    <location>
        <begin position="171"/>
        <end position="181"/>
    </location>
</feature>
<evidence type="ECO:0008006" key="4">
    <source>
        <dbReference type="Google" id="ProtNLM"/>
    </source>
</evidence>
<evidence type="ECO:0000256" key="1">
    <source>
        <dbReference type="SAM" id="MobiDB-lite"/>
    </source>
</evidence>
<feature type="region of interest" description="Disordered" evidence="1">
    <location>
        <begin position="1"/>
        <end position="28"/>
    </location>
</feature>
<comment type="caution">
    <text evidence="2">The sequence shown here is derived from an EMBL/GenBank/DDBJ whole genome shotgun (WGS) entry which is preliminary data.</text>
</comment>
<protein>
    <recommendedName>
        <fullName evidence="4">EF-hand domain-containing protein</fullName>
    </recommendedName>
</protein>
<sequence>MNKAVEELRASSHMRFESPEPESRQGRRNVRAAGVQLLDAEGAISVELEACLAHIFAKYCTPRPEKQPGLLVPPPGASLSSEGLDDWARDTNGSAFDEDSKEELLMFMDCTEEGGLTFEGFLQVYQLQTESDEEETWRDLSVHGFDRTLKLVTTRREEMEDEMDTESSSRPNGNIADTSSS</sequence>
<dbReference type="AlphaFoldDB" id="A0A9P3LCU2"/>
<dbReference type="Gene3D" id="1.10.238.10">
    <property type="entry name" value="EF-hand"/>
    <property type="match status" value="1"/>
</dbReference>
<dbReference type="EMBL" id="BPQB01000018">
    <property type="protein sequence ID" value="GJE90851.1"/>
    <property type="molecule type" value="Genomic_DNA"/>
</dbReference>
<feature type="compositionally biased region" description="Basic and acidic residues" evidence="1">
    <location>
        <begin position="1"/>
        <end position="25"/>
    </location>
</feature>
<feature type="region of interest" description="Disordered" evidence="1">
    <location>
        <begin position="76"/>
        <end position="95"/>
    </location>
</feature>
<accession>A0A9P3LCU2</accession>
<keyword evidence="3" id="KW-1185">Reference proteome</keyword>
<reference evidence="2 3" key="1">
    <citation type="submission" date="2021-08" db="EMBL/GenBank/DDBJ databases">
        <title>Draft Genome Sequence of Phanerochaete sordida strain YK-624.</title>
        <authorList>
            <person name="Mori T."/>
            <person name="Dohra H."/>
            <person name="Suzuki T."/>
            <person name="Kawagishi H."/>
            <person name="Hirai H."/>
        </authorList>
    </citation>
    <scope>NUCLEOTIDE SEQUENCE [LARGE SCALE GENOMIC DNA]</scope>
    <source>
        <strain evidence="2 3">YK-624</strain>
    </source>
</reference>